<evidence type="ECO:0000313" key="2">
    <source>
        <dbReference type="EMBL" id="MDV7216473.1"/>
    </source>
</evidence>
<feature type="compositionally biased region" description="Basic residues" evidence="1">
    <location>
        <begin position="27"/>
        <end position="37"/>
    </location>
</feature>
<accession>A0ABU4F8Z0</accession>
<protein>
    <recommendedName>
        <fullName evidence="4">Secreted protein</fullName>
    </recommendedName>
</protein>
<organism evidence="2 3">
    <name type="scientific">Streptomyces prunicolor</name>
    <dbReference type="NCBI Taxonomy" id="67348"/>
    <lineage>
        <taxon>Bacteria</taxon>
        <taxon>Bacillati</taxon>
        <taxon>Actinomycetota</taxon>
        <taxon>Actinomycetes</taxon>
        <taxon>Kitasatosporales</taxon>
        <taxon>Streptomycetaceae</taxon>
        <taxon>Streptomyces</taxon>
    </lineage>
</organism>
<dbReference type="Proteomes" id="UP001187346">
    <property type="component" value="Unassembled WGS sequence"/>
</dbReference>
<evidence type="ECO:0000256" key="1">
    <source>
        <dbReference type="SAM" id="MobiDB-lite"/>
    </source>
</evidence>
<evidence type="ECO:0008006" key="4">
    <source>
        <dbReference type="Google" id="ProtNLM"/>
    </source>
</evidence>
<feature type="region of interest" description="Disordered" evidence="1">
    <location>
        <begin position="25"/>
        <end position="96"/>
    </location>
</feature>
<name>A0ABU4F8Z0_9ACTN</name>
<proteinExistence type="predicted"/>
<dbReference type="EMBL" id="JAWMAJ010000028">
    <property type="protein sequence ID" value="MDV7216473.1"/>
    <property type="molecule type" value="Genomic_DNA"/>
</dbReference>
<gene>
    <name evidence="2" type="ORF">R5A26_10960</name>
</gene>
<sequence>MQTRGRRLKLTAVLALTVLTLTGFSTGRHHSSSRHRSSGGGGGCSSSSQDHDTSTSSGGSTGGSSGGSSYTHRPNYRSTPTSTATSGSGSSSLQDGTARLVSCATATKQYATVEVSNPNSRKVTFSVDVTFKDAQDNEVDFNYADVKVPANGKATVRVRVLGTSTPVDHCEVDPRATAGT</sequence>
<keyword evidence="3" id="KW-1185">Reference proteome</keyword>
<comment type="caution">
    <text evidence="2">The sequence shown here is derived from an EMBL/GenBank/DDBJ whole genome shotgun (WGS) entry which is preliminary data.</text>
</comment>
<feature type="compositionally biased region" description="Low complexity" evidence="1">
    <location>
        <begin position="78"/>
        <end position="92"/>
    </location>
</feature>
<dbReference type="RefSeq" id="WP_317771076.1">
    <property type="nucleotide sequence ID" value="NZ_JAWMAJ010000028.1"/>
</dbReference>
<evidence type="ECO:0000313" key="3">
    <source>
        <dbReference type="Proteomes" id="UP001187346"/>
    </source>
</evidence>
<reference evidence="2 3" key="1">
    <citation type="submission" date="2023-10" db="EMBL/GenBank/DDBJ databases">
        <title>Characterization of rhizosphere-enriched actinobacteria from wheat plants lab-grown on chernevaya soil.</title>
        <authorList>
            <person name="Tikhonova E.N."/>
            <person name="Konopkin A."/>
            <person name="Kravchenko I.K."/>
        </authorList>
    </citation>
    <scope>NUCLEOTIDE SEQUENCE [LARGE SCALE GENOMIC DNA]</scope>
    <source>
        <strain evidence="2 3">RR29</strain>
    </source>
</reference>